<dbReference type="InterPro" id="IPR037143">
    <property type="entry name" value="4-PPantetheinyl_Trfase_dom_sf"/>
</dbReference>
<dbReference type="Proteomes" id="UP001303760">
    <property type="component" value="Unassembled WGS sequence"/>
</dbReference>
<dbReference type="GO" id="GO:0008897">
    <property type="term" value="F:holo-[acyl-carrier-protein] synthase activity"/>
    <property type="evidence" value="ECO:0007669"/>
    <property type="project" value="InterPro"/>
</dbReference>
<evidence type="ECO:0000313" key="1">
    <source>
        <dbReference type="EMBL" id="KAK4240898.1"/>
    </source>
</evidence>
<organism evidence="1 2">
    <name type="scientific">Achaetomium macrosporum</name>
    <dbReference type="NCBI Taxonomy" id="79813"/>
    <lineage>
        <taxon>Eukaryota</taxon>
        <taxon>Fungi</taxon>
        <taxon>Dikarya</taxon>
        <taxon>Ascomycota</taxon>
        <taxon>Pezizomycotina</taxon>
        <taxon>Sordariomycetes</taxon>
        <taxon>Sordariomycetidae</taxon>
        <taxon>Sordariales</taxon>
        <taxon>Chaetomiaceae</taxon>
        <taxon>Achaetomium</taxon>
    </lineage>
</organism>
<reference evidence="1" key="1">
    <citation type="journal article" date="2023" name="Mol. Phylogenet. Evol.">
        <title>Genome-scale phylogeny and comparative genomics of the fungal order Sordariales.</title>
        <authorList>
            <person name="Hensen N."/>
            <person name="Bonometti L."/>
            <person name="Westerberg I."/>
            <person name="Brannstrom I.O."/>
            <person name="Guillou S."/>
            <person name="Cros-Aarteil S."/>
            <person name="Calhoun S."/>
            <person name="Haridas S."/>
            <person name="Kuo A."/>
            <person name="Mondo S."/>
            <person name="Pangilinan J."/>
            <person name="Riley R."/>
            <person name="LaButti K."/>
            <person name="Andreopoulos B."/>
            <person name="Lipzen A."/>
            <person name="Chen C."/>
            <person name="Yan M."/>
            <person name="Daum C."/>
            <person name="Ng V."/>
            <person name="Clum A."/>
            <person name="Steindorff A."/>
            <person name="Ohm R.A."/>
            <person name="Martin F."/>
            <person name="Silar P."/>
            <person name="Natvig D.O."/>
            <person name="Lalanne C."/>
            <person name="Gautier V."/>
            <person name="Ament-Velasquez S.L."/>
            <person name="Kruys A."/>
            <person name="Hutchinson M.I."/>
            <person name="Powell A.J."/>
            <person name="Barry K."/>
            <person name="Miller A.N."/>
            <person name="Grigoriev I.V."/>
            <person name="Debuchy R."/>
            <person name="Gladieux P."/>
            <person name="Hiltunen Thoren M."/>
            <person name="Johannesson H."/>
        </authorList>
    </citation>
    <scope>NUCLEOTIDE SEQUENCE</scope>
    <source>
        <strain evidence="1">CBS 532.94</strain>
    </source>
</reference>
<evidence type="ECO:0000313" key="2">
    <source>
        <dbReference type="Proteomes" id="UP001303760"/>
    </source>
</evidence>
<name>A0AAN7CF26_9PEZI</name>
<dbReference type="GO" id="GO:0000287">
    <property type="term" value="F:magnesium ion binding"/>
    <property type="evidence" value="ECO:0007669"/>
    <property type="project" value="InterPro"/>
</dbReference>
<comment type="caution">
    <text evidence="1">The sequence shown here is derived from an EMBL/GenBank/DDBJ whole genome shotgun (WGS) entry which is preliminary data.</text>
</comment>
<dbReference type="SUPFAM" id="SSF56214">
    <property type="entry name" value="4'-phosphopantetheinyl transferase"/>
    <property type="match status" value="1"/>
</dbReference>
<dbReference type="Gene3D" id="3.90.470.20">
    <property type="entry name" value="4'-phosphopantetheinyl transferase domain"/>
    <property type="match status" value="1"/>
</dbReference>
<dbReference type="AlphaFoldDB" id="A0AAN7CF26"/>
<gene>
    <name evidence="1" type="ORF">C8A03DRAFT_12820</name>
</gene>
<protein>
    <recommendedName>
        <fullName evidence="3">4'-phosphopantetheinyl transferase domain-containing protein</fullName>
    </recommendedName>
</protein>
<accession>A0AAN7CF26</accession>
<keyword evidence="2" id="KW-1185">Reference proteome</keyword>
<reference evidence="1" key="2">
    <citation type="submission" date="2023-05" db="EMBL/GenBank/DDBJ databases">
        <authorList>
            <consortium name="Lawrence Berkeley National Laboratory"/>
            <person name="Steindorff A."/>
            <person name="Hensen N."/>
            <person name="Bonometti L."/>
            <person name="Westerberg I."/>
            <person name="Brannstrom I.O."/>
            <person name="Guillou S."/>
            <person name="Cros-Aarteil S."/>
            <person name="Calhoun S."/>
            <person name="Haridas S."/>
            <person name="Kuo A."/>
            <person name="Mondo S."/>
            <person name="Pangilinan J."/>
            <person name="Riley R."/>
            <person name="Labutti K."/>
            <person name="Andreopoulos B."/>
            <person name="Lipzen A."/>
            <person name="Chen C."/>
            <person name="Yanf M."/>
            <person name="Daum C."/>
            <person name="Ng V."/>
            <person name="Clum A."/>
            <person name="Ohm R."/>
            <person name="Martin F."/>
            <person name="Silar P."/>
            <person name="Natvig D."/>
            <person name="Lalanne C."/>
            <person name="Gautier V."/>
            <person name="Ament-Velasquez S.L."/>
            <person name="Kruys A."/>
            <person name="Hutchinson M.I."/>
            <person name="Powell A.J."/>
            <person name="Barry K."/>
            <person name="Miller A.N."/>
            <person name="Grigoriev I.V."/>
            <person name="Debuchy R."/>
            <person name="Gladieux P."/>
            <person name="Thoren M.H."/>
            <person name="Johannesson H."/>
        </authorList>
    </citation>
    <scope>NUCLEOTIDE SEQUENCE</scope>
    <source>
        <strain evidence="1">CBS 532.94</strain>
    </source>
</reference>
<dbReference type="EMBL" id="MU860031">
    <property type="protein sequence ID" value="KAK4240898.1"/>
    <property type="molecule type" value="Genomic_DNA"/>
</dbReference>
<evidence type="ECO:0008006" key="3">
    <source>
        <dbReference type="Google" id="ProtNLM"/>
    </source>
</evidence>
<sequence length="190" mass="20956">MPPPLPFPYPLRVGTDLCRIPRILRILQGKNGSRFIHRILAPEELVRVRPVIRAVLDDAANSAAKATAAGPRKSDSGFDNLCRWAAKEAAFKAHPHLRLGFHDVLILSPAEMEEQTTGGRPLWQQAWHAKGAPVAVIKPGEGRRDQIAMVSISHDGNYASAVSIGFEPVQEGGDREQGRGWFSRLSRLWS</sequence>
<proteinExistence type="predicted"/>